<dbReference type="Gene3D" id="3.40.50.2300">
    <property type="match status" value="2"/>
</dbReference>
<dbReference type="Pfam" id="PF13377">
    <property type="entry name" value="Peripla_BP_3"/>
    <property type="match status" value="1"/>
</dbReference>
<protein>
    <submittedName>
        <fullName evidence="5">LacI family transcriptional regulator</fullName>
    </submittedName>
</protein>
<evidence type="ECO:0000256" key="2">
    <source>
        <dbReference type="ARBA" id="ARBA00023125"/>
    </source>
</evidence>
<dbReference type="InterPro" id="IPR046335">
    <property type="entry name" value="LacI/GalR-like_sensor"/>
</dbReference>
<dbReference type="InterPro" id="IPR010982">
    <property type="entry name" value="Lambda_DNA-bd_dom_sf"/>
</dbReference>
<accession>A0ABX2MSD8</accession>
<gene>
    <name evidence="5" type="ORF">HP548_22990</name>
</gene>
<dbReference type="GeneID" id="97133618"/>
<dbReference type="PANTHER" id="PTHR30146">
    <property type="entry name" value="LACI-RELATED TRANSCRIPTIONAL REPRESSOR"/>
    <property type="match status" value="1"/>
</dbReference>
<keyword evidence="2" id="KW-0238">DNA-binding</keyword>
<evidence type="ECO:0000256" key="1">
    <source>
        <dbReference type="ARBA" id="ARBA00023015"/>
    </source>
</evidence>
<dbReference type="SMART" id="SM00354">
    <property type="entry name" value="HTH_LACI"/>
    <property type="match status" value="1"/>
</dbReference>
<evidence type="ECO:0000313" key="6">
    <source>
        <dbReference type="Proteomes" id="UP000577724"/>
    </source>
</evidence>
<keyword evidence="1" id="KW-0805">Transcription regulation</keyword>
<organism evidence="5 6">
    <name type="scientific">Paenibacillus taichungensis</name>
    <dbReference type="NCBI Taxonomy" id="484184"/>
    <lineage>
        <taxon>Bacteria</taxon>
        <taxon>Bacillati</taxon>
        <taxon>Bacillota</taxon>
        <taxon>Bacilli</taxon>
        <taxon>Bacillales</taxon>
        <taxon>Paenibacillaceae</taxon>
        <taxon>Paenibacillus</taxon>
    </lineage>
</organism>
<dbReference type="CDD" id="cd06286">
    <property type="entry name" value="PBP1_CcpB-like"/>
    <property type="match status" value="1"/>
</dbReference>
<dbReference type="InterPro" id="IPR028082">
    <property type="entry name" value="Peripla_BP_I"/>
</dbReference>
<feature type="domain" description="HTH lacI-type" evidence="4">
    <location>
        <begin position="2"/>
        <end position="56"/>
    </location>
</feature>
<keyword evidence="6" id="KW-1185">Reference proteome</keyword>
<dbReference type="SUPFAM" id="SSF47413">
    <property type="entry name" value="lambda repressor-like DNA-binding domains"/>
    <property type="match status" value="1"/>
</dbReference>
<dbReference type="Pfam" id="PF00356">
    <property type="entry name" value="LacI"/>
    <property type="match status" value="1"/>
</dbReference>
<evidence type="ECO:0000256" key="3">
    <source>
        <dbReference type="ARBA" id="ARBA00023163"/>
    </source>
</evidence>
<comment type="caution">
    <text evidence="5">The sequence shown here is derived from an EMBL/GenBank/DDBJ whole genome shotgun (WGS) entry which is preliminary data.</text>
</comment>
<reference evidence="5 6" key="1">
    <citation type="submission" date="2020-05" db="EMBL/GenBank/DDBJ databases">
        <title>Genome Sequencing of Type Strains.</title>
        <authorList>
            <person name="Lemaire J.F."/>
            <person name="Inderbitzin P."/>
            <person name="Gregorio O.A."/>
            <person name="Collins S.B."/>
            <person name="Wespe N."/>
            <person name="Knight-Connoni V."/>
        </authorList>
    </citation>
    <scope>NUCLEOTIDE SEQUENCE [LARGE SCALE GENOMIC DNA]</scope>
    <source>
        <strain evidence="5 6">DSM 19942</strain>
    </source>
</reference>
<keyword evidence="3" id="KW-0804">Transcription</keyword>
<sequence length="322" mass="36763">MANIQDIARLAGVSTATVSRVLNSKKNVNDTTRKRVLEIMKQLDYVPNANAISLKKGETHLIGIITIAFSPIIVNFVRAFTMIAEKNGFTISLFITNGQPERELIALEMLKRKQLDALVCLIRSNEWNVIESYTHYGPIVTWQRLHSEKLPSVFMDQFQAYWNGLEHLYNKGYRKILSIYPMSVGLNTKERFRAHTKFFKQYGLAETNFPHFEDKISVHEGEEIAEWWMQQQDRPDAIFCANDEVASGITTVLRRSGVSVPGDLGVMGFDNSILAHLLDLTTIHYPIDQQAENAFIILQNQLIKSNCNLHSLEYQLIERSST</sequence>
<dbReference type="Proteomes" id="UP000577724">
    <property type="component" value="Unassembled WGS sequence"/>
</dbReference>
<dbReference type="Gene3D" id="1.10.260.40">
    <property type="entry name" value="lambda repressor-like DNA-binding domains"/>
    <property type="match status" value="1"/>
</dbReference>
<proteinExistence type="predicted"/>
<dbReference type="PROSITE" id="PS00356">
    <property type="entry name" value="HTH_LACI_1"/>
    <property type="match status" value="1"/>
</dbReference>
<dbReference type="PRINTS" id="PR00036">
    <property type="entry name" value="HTHLACI"/>
</dbReference>
<evidence type="ECO:0000259" key="4">
    <source>
        <dbReference type="PROSITE" id="PS50932"/>
    </source>
</evidence>
<dbReference type="EMBL" id="JABMCC010000117">
    <property type="protein sequence ID" value="NUU56950.1"/>
    <property type="molecule type" value="Genomic_DNA"/>
</dbReference>
<name>A0ABX2MSD8_9BACL</name>
<dbReference type="RefSeq" id="WP_099853784.1">
    <property type="nucleotide sequence ID" value="NZ_CBCRYD010000056.1"/>
</dbReference>
<dbReference type="PROSITE" id="PS50932">
    <property type="entry name" value="HTH_LACI_2"/>
    <property type="match status" value="1"/>
</dbReference>
<dbReference type="PANTHER" id="PTHR30146:SF105">
    <property type="entry name" value="CATABOLITE CONTROL PROTEIN B"/>
    <property type="match status" value="1"/>
</dbReference>
<dbReference type="CDD" id="cd01392">
    <property type="entry name" value="HTH_LacI"/>
    <property type="match status" value="1"/>
</dbReference>
<dbReference type="SUPFAM" id="SSF53822">
    <property type="entry name" value="Periplasmic binding protein-like I"/>
    <property type="match status" value="1"/>
</dbReference>
<dbReference type="InterPro" id="IPR000843">
    <property type="entry name" value="HTH_LacI"/>
</dbReference>
<evidence type="ECO:0000313" key="5">
    <source>
        <dbReference type="EMBL" id="NUU56950.1"/>
    </source>
</evidence>